<dbReference type="InParanoid" id="A0A2J7RJB8"/>
<evidence type="ECO:0000313" key="4">
    <source>
        <dbReference type="EMBL" id="PNF40928.1"/>
    </source>
</evidence>
<reference evidence="4 5" key="1">
    <citation type="submission" date="2017-12" db="EMBL/GenBank/DDBJ databases">
        <title>Hemimetabolous genomes reveal molecular basis of termite eusociality.</title>
        <authorList>
            <person name="Harrison M.C."/>
            <person name="Jongepier E."/>
            <person name="Robertson H.M."/>
            <person name="Arning N."/>
            <person name="Bitard-Feildel T."/>
            <person name="Chao H."/>
            <person name="Childers C.P."/>
            <person name="Dinh H."/>
            <person name="Doddapaneni H."/>
            <person name="Dugan S."/>
            <person name="Gowin J."/>
            <person name="Greiner C."/>
            <person name="Han Y."/>
            <person name="Hu H."/>
            <person name="Hughes D.S.T."/>
            <person name="Huylmans A.-K."/>
            <person name="Kemena C."/>
            <person name="Kremer L.P.M."/>
            <person name="Lee S.L."/>
            <person name="Lopez-Ezquerra A."/>
            <person name="Mallet L."/>
            <person name="Monroy-Kuhn J.M."/>
            <person name="Moser A."/>
            <person name="Murali S.C."/>
            <person name="Muzny D.M."/>
            <person name="Otani S."/>
            <person name="Piulachs M.-D."/>
            <person name="Poelchau M."/>
            <person name="Qu J."/>
            <person name="Schaub F."/>
            <person name="Wada-Katsumata A."/>
            <person name="Worley K.C."/>
            <person name="Xie Q."/>
            <person name="Ylla G."/>
            <person name="Poulsen M."/>
            <person name="Gibbs R.A."/>
            <person name="Schal C."/>
            <person name="Richards S."/>
            <person name="Belles X."/>
            <person name="Korb J."/>
            <person name="Bornberg-Bauer E."/>
        </authorList>
    </citation>
    <scope>NUCLEOTIDE SEQUENCE [LARGE SCALE GENOMIC DNA]</scope>
    <source>
        <tissue evidence="4">Whole body</tissue>
    </source>
</reference>
<protein>
    <recommendedName>
        <fullName evidence="6">ZP domain-containing protein</fullName>
    </recommendedName>
</protein>
<feature type="region of interest" description="Disordered" evidence="1">
    <location>
        <begin position="361"/>
        <end position="381"/>
    </location>
</feature>
<evidence type="ECO:0000313" key="5">
    <source>
        <dbReference type="Proteomes" id="UP000235965"/>
    </source>
</evidence>
<dbReference type="EMBL" id="NEVH01002993">
    <property type="protein sequence ID" value="PNF40928.1"/>
    <property type="molecule type" value="Genomic_DNA"/>
</dbReference>
<keyword evidence="3" id="KW-0732">Signal</keyword>
<feature type="chain" id="PRO_5014392849" description="ZP domain-containing protein" evidence="3">
    <location>
        <begin position="19"/>
        <end position="440"/>
    </location>
</feature>
<evidence type="ECO:0000256" key="1">
    <source>
        <dbReference type="SAM" id="MobiDB-lite"/>
    </source>
</evidence>
<accession>A0A2J7RJB8</accession>
<dbReference type="AlphaFoldDB" id="A0A2J7RJB8"/>
<feature type="signal peptide" evidence="3">
    <location>
        <begin position="1"/>
        <end position="18"/>
    </location>
</feature>
<keyword evidence="2" id="KW-1133">Transmembrane helix</keyword>
<dbReference type="OrthoDB" id="6368363at2759"/>
<proteinExistence type="predicted"/>
<keyword evidence="2" id="KW-0812">Transmembrane</keyword>
<feature type="transmembrane region" description="Helical" evidence="2">
    <location>
        <begin position="307"/>
        <end position="329"/>
    </location>
</feature>
<sequence>MWVLQALSLSLLSMWASASSGLPEVLHLSAEPDFRDVTLRWEYERQSPKIFGFQVHYCELQAWGPHRCRSKMIDDSLGWDIMSGNAKFRMYAVFISGLRMSTNYSFDVWPVESSNREEHRSDTKLLRSSIIVSTRGFSARATQCLPHASEVEVATGPHFGGRIAVEAADGERCAVDGDPESPRDTYILRIDHKMCGTHVNDTTVATFVLVQENLPILTHSTRRFLVLCSFQPETLTVRAGINLPSHHHREDPSNNNRVEHLQPEVMAFEAETAESVNDVQVSHFQRHQQIVDTHMGRMLQDQSVVQLILMIILVVGGVIGCALTAWWLIPGLRKHLPGQTVSPDDSSSVSIYENFENSLRDSSASDTDFEGSIHDGGNENCDARTVIIQEQRESETECSQSNNFEDNNYNGVFTIRIPTHHLIQEEKPCIMIETNSHSEA</sequence>
<gene>
    <name evidence="4" type="ORF">B7P43_G14832</name>
</gene>
<organism evidence="4 5">
    <name type="scientific">Cryptotermes secundus</name>
    <dbReference type="NCBI Taxonomy" id="105785"/>
    <lineage>
        <taxon>Eukaryota</taxon>
        <taxon>Metazoa</taxon>
        <taxon>Ecdysozoa</taxon>
        <taxon>Arthropoda</taxon>
        <taxon>Hexapoda</taxon>
        <taxon>Insecta</taxon>
        <taxon>Pterygota</taxon>
        <taxon>Neoptera</taxon>
        <taxon>Polyneoptera</taxon>
        <taxon>Dictyoptera</taxon>
        <taxon>Blattodea</taxon>
        <taxon>Blattoidea</taxon>
        <taxon>Termitoidae</taxon>
        <taxon>Kalotermitidae</taxon>
        <taxon>Cryptotermitinae</taxon>
        <taxon>Cryptotermes</taxon>
    </lineage>
</organism>
<evidence type="ECO:0008006" key="6">
    <source>
        <dbReference type="Google" id="ProtNLM"/>
    </source>
</evidence>
<keyword evidence="2" id="KW-0472">Membrane</keyword>
<dbReference type="Proteomes" id="UP000235965">
    <property type="component" value="Unassembled WGS sequence"/>
</dbReference>
<keyword evidence="5" id="KW-1185">Reference proteome</keyword>
<evidence type="ECO:0000256" key="3">
    <source>
        <dbReference type="SAM" id="SignalP"/>
    </source>
</evidence>
<name>A0A2J7RJB8_9NEOP</name>
<comment type="caution">
    <text evidence="4">The sequence shown here is derived from an EMBL/GenBank/DDBJ whole genome shotgun (WGS) entry which is preliminary data.</text>
</comment>
<evidence type="ECO:0000256" key="2">
    <source>
        <dbReference type="SAM" id="Phobius"/>
    </source>
</evidence>